<keyword evidence="9" id="KW-1185">Reference proteome</keyword>
<dbReference type="Pfam" id="PF00892">
    <property type="entry name" value="EamA"/>
    <property type="match status" value="2"/>
</dbReference>
<feature type="transmembrane region" description="Helical" evidence="6">
    <location>
        <begin position="142"/>
        <end position="161"/>
    </location>
</feature>
<protein>
    <submittedName>
        <fullName evidence="8">EamA family transporter</fullName>
    </submittedName>
</protein>
<evidence type="ECO:0000259" key="7">
    <source>
        <dbReference type="Pfam" id="PF00892"/>
    </source>
</evidence>
<accession>A0ABT7IMR5</accession>
<sequence>MRRFSNREKRIAMEDLHRTRLLGALAVAAASVLWGTTGVSASLAPEVPPMAIGAAAMGGGGLLQALTALPQIDRSAARLRSRRLFLFCSALLVALYPLAFYSSMRLAGITAGTVVSIGSAPVFAALIEWAAEGRRPSPRLTAASALGAAGIAVLCIARSGGPAGPSVSAGIALGLAAGFTYAGYSWAAGRLMRAGIPSRAAMGVMFGAASVLLLPVLLATGAPFLHSAVNLSVGLYMALVPMFLGYLLFGAGLARISASEATAISLLEPAVAALLAALVAGERLSAPAWGGIALIFACLALVVSPRGRKPPRG</sequence>
<feature type="transmembrane region" description="Helical" evidence="6">
    <location>
        <begin position="228"/>
        <end position="249"/>
    </location>
</feature>
<proteinExistence type="predicted"/>
<feature type="transmembrane region" description="Helical" evidence="6">
    <location>
        <begin position="51"/>
        <end position="72"/>
    </location>
</feature>
<evidence type="ECO:0000256" key="6">
    <source>
        <dbReference type="SAM" id="Phobius"/>
    </source>
</evidence>
<evidence type="ECO:0000256" key="2">
    <source>
        <dbReference type="ARBA" id="ARBA00022475"/>
    </source>
</evidence>
<evidence type="ECO:0000256" key="4">
    <source>
        <dbReference type="ARBA" id="ARBA00022989"/>
    </source>
</evidence>
<dbReference type="SUPFAM" id="SSF103481">
    <property type="entry name" value="Multidrug resistance efflux transporter EmrE"/>
    <property type="match status" value="2"/>
</dbReference>
<feature type="transmembrane region" description="Helical" evidence="6">
    <location>
        <begin position="286"/>
        <end position="303"/>
    </location>
</feature>
<comment type="subcellular location">
    <subcellularLocation>
        <location evidence="1">Cell membrane</location>
        <topology evidence="1">Multi-pass membrane protein</topology>
    </subcellularLocation>
</comment>
<gene>
    <name evidence="8" type="ORF">MUN46_006965</name>
</gene>
<keyword evidence="4 6" id="KW-1133">Transmembrane helix</keyword>
<keyword evidence="5 6" id="KW-0472">Membrane</keyword>
<dbReference type="Proteomes" id="UP001165481">
    <property type="component" value="Unassembled WGS sequence"/>
</dbReference>
<dbReference type="EMBL" id="JAKZJU020000001">
    <property type="protein sequence ID" value="MDL2059667.1"/>
    <property type="molecule type" value="Genomic_DNA"/>
</dbReference>
<feature type="domain" description="EamA" evidence="7">
    <location>
        <begin position="169"/>
        <end position="303"/>
    </location>
</feature>
<feature type="domain" description="EamA" evidence="7">
    <location>
        <begin position="22"/>
        <end position="154"/>
    </location>
</feature>
<evidence type="ECO:0000256" key="1">
    <source>
        <dbReference type="ARBA" id="ARBA00004651"/>
    </source>
</evidence>
<dbReference type="InterPro" id="IPR051258">
    <property type="entry name" value="Diverse_Substrate_Transporter"/>
</dbReference>
<feature type="transmembrane region" description="Helical" evidence="6">
    <location>
        <begin position="167"/>
        <end position="188"/>
    </location>
</feature>
<evidence type="ECO:0000313" key="8">
    <source>
        <dbReference type="EMBL" id="MDL2059667.1"/>
    </source>
</evidence>
<organism evidence="8 9">
    <name type="scientific">Mesosutterella faecium</name>
    <dbReference type="NCBI Taxonomy" id="2925194"/>
    <lineage>
        <taxon>Bacteria</taxon>
        <taxon>Pseudomonadati</taxon>
        <taxon>Pseudomonadota</taxon>
        <taxon>Betaproteobacteria</taxon>
        <taxon>Burkholderiales</taxon>
        <taxon>Sutterellaceae</taxon>
        <taxon>Mesosutterella</taxon>
    </lineage>
</organism>
<dbReference type="InterPro" id="IPR037185">
    <property type="entry name" value="EmrE-like"/>
</dbReference>
<comment type="caution">
    <text evidence="8">The sequence shown here is derived from an EMBL/GenBank/DDBJ whole genome shotgun (WGS) entry which is preliminary data.</text>
</comment>
<dbReference type="RefSeq" id="WP_243376555.1">
    <property type="nucleotide sequence ID" value="NZ_JAKZJU020000001.1"/>
</dbReference>
<reference evidence="8" key="1">
    <citation type="submission" date="2023-03" db="EMBL/GenBank/DDBJ databases">
        <title>Mesosutterella sp. nov. isolated from porcine feces.</title>
        <authorList>
            <person name="Yu S."/>
        </authorList>
    </citation>
    <scope>NUCLEOTIDE SEQUENCE</scope>
    <source>
        <strain evidence="8">AGMB02718</strain>
    </source>
</reference>
<evidence type="ECO:0000313" key="9">
    <source>
        <dbReference type="Proteomes" id="UP001165481"/>
    </source>
</evidence>
<dbReference type="PANTHER" id="PTHR42920">
    <property type="entry name" value="OS03G0707200 PROTEIN-RELATED"/>
    <property type="match status" value="1"/>
</dbReference>
<feature type="transmembrane region" description="Helical" evidence="6">
    <location>
        <begin position="84"/>
        <end position="101"/>
    </location>
</feature>
<dbReference type="PANTHER" id="PTHR42920:SF11">
    <property type="entry name" value="INNER MEMBRANE PROTEIN YTFF"/>
    <property type="match status" value="1"/>
</dbReference>
<feature type="transmembrane region" description="Helical" evidence="6">
    <location>
        <begin position="107"/>
        <end position="130"/>
    </location>
</feature>
<evidence type="ECO:0000256" key="3">
    <source>
        <dbReference type="ARBA" id="ARBA00022692"/>
    </source>
</evidence>
<dbReference type="InterPro" id="IPR000620">
    <property type="entry name" value="EamA_dom"/>
</dbReference>
<evidence type="ECO:0000256" key="5">
    <source>
        <dbReference type="ARBA" id="ARBA00023136"/>
    </source>
</evidence>
<keyword evidence="2" id="KW-1003">Cell membrane</keyword>
<feature type="transmembrane region" description="Helical" evidence="6">
    <location>
        <begin position="200"/>
        <end position="222"/>
    </location>
</feature>
<feature type="transmembrane region" description="Helical" evidence="6">
    <location>
        <begin position="261"/>
        <end position="280"/>
    </location>
</feature>
<name>A0ABT7IMR5_9BURK</name>
<keyword evidence="3 6" id="KW-0812">Transmembrane</keyword>